<keyword evidence="1" id="KW-1185">Reference proteome</keyword>
<dbReference type="RefSeq" id="XP_022994452.1">
    <property type="nucleotide sequence ID" value="XM_023138684.1"/>
</dbReference>
<dbReference type="Proteomes" id="UP000504608">
    <property type="component" value="Unplaced"/>
</dbReference>
<proteinExistence type="predicted"/>
<dbReference type="GO" id="GO:0009543">
    <property type="term" value="C:chloroplast thylakoid lumen"/>
    <property type="evidence" value="ECO:0007669"/>
    <property type="project" value="TreeGrafter"/>
</dbReference>
<protein>
    <submittedName>
        <fullName evidence="2">Thylakoid lumenal 17.9 kDa protein, chloroplastic isoform X1</fullName>
    </submittedName>
</protein>
<dbReference type="InterPro" id="IPR037734">
    <property type="entry name" value="Thylakoid_lumenal_17.9"/>
</dbReference>
<gene>
    <name evidence="2" type="primary">LOC111490170</name>
</gene>
<dbReference type="PANTHER" id="PTHR36783:SF2">
    <property type="entry name" value="THYLAKOID LUMENAL 17.9 KDA PROTEIN, CHLOROPLASTIC"/>
    <property type="match status" value="1"/>
</dbReference>
<dbReference type="KEGG" id="cmax:111490170"/>
<reference evidence="2" key="1">
    <citation type="submission" date="2025-08" db="UniProtKB">
        <authorList>
            <consortium name="RefSeq"/>
        </authorList>
    </citation>
    <scope>IDENTIFICATION</scope>
    <source>
        <tissue evidence="2">Young leaves</tissue>
    </source>
</reference>
<sequence length="247" mass="27492">MSSLHFRPALVSPWKKNNNNNQFLSAVLNRTSPPSMAALPNPNHKPIFISHLLSFALSITLTSPFPSLAIPSFNSLSSPLSPTTPFSQSKDFPIGLENGKIRPCPSINPSCVSTNPKSSSFAFPLSIPESFTGNPIQKLQEVILETQRNAKIQMVEDTPYEILIQEHAFMIITGQYMEAEVDGNFGRDVIEFLVRGDVAAYRIMAAKVTYVYPFTTALGDSKGQEERMKKIIEELDWYSPTFESMVD</sequence>
<dbReference type="PANTHER" id="PTHR36783">
    <property type="entry name" value="THYLAKOID LUMENAL 17.9 KDA PROTEIN, CHLOROPLASTIC"/>
    <property type="match status" value="1"/>
</dbReference>
<name>A0A6J1JVV7_CUCMA</name>
<evidence type="ECO:0000313" key="2">
    <source>
        <dbReference type="RefSeq" id="XP_022994452.1"/>
    </source>
</evidence>
<dbReference type="GeneID" id="111490170"/>
<evidence type="ECO:0000313" key="1">
    <source>
        <dbReference type="Proteomes" id="UP000504608"/>
    </source>
</evidence>
<dbReference type="OrthoDB" id="200029at2759"/>
<organism evidence="1 2">
    <name type="scientific">Cucurbita maxima</name>
    <name type="common">Pumpkin</name>
    <name type="synonym">Winter squash</name>
    <dbReference type="NCBI Taxonomy" id="3661"/>
    <lineage>
        <taxon>Eukaryota</taxon>
        <taxon>Viridiplantae</taxon>
        <taxon>Streptophyta</taxon>
        <taxon>Embryophyta</taxon>
        <taxon>Tracheophyta</taxon>
        <taxon>Spermatophyta</taxon>
        <taxon>Magnoliopsida</taxon>
        <taxon>eudicotyledons</taxon>
        <taxon>Gunneridae</taxon>
        <taxon>Pentapetalae</taxon>
        <taxon>rosids</taxon>
        <taxon>fabids</taxon>
        <taxon>Cucurbitales</taxon>
        <taxon>Cucurbitaceae</taxon>
        <taxon>Cucurbiteae</taxon>
        <taxon>Cucurbita</taxon>
    </lineage>
</organism>
<dbReference type="AlphaFoldDB" id="A0A6J1JVV7"/>
<accession>A0A6J1JVV7</accession>